<comment type="caution">
    <text evidence="1">The sequence shown here is derived from an EMBL/GenBank/DDBJ whole genome shotgun (WGS) entry which is preliminary data.</text>
</comment>
<name>A0A1Q6DVJ6_METT1</name>
<dbReference type="Pfam" id="PF09885">
    <property type="entry name" value="DUF2112"/>
    <property type="match status" value="1"/>
</dbReference>
<dbReference type="STRING" id="1903181.BTN85_0875"/>
<evidence type="ECO:0000313" key="1">
    <source>
        <dbReference type="EMBL" id="OKY78384.1"/>
    </source>
</evidence>
<reference evidence="1" key="1">
    <citation type="submission" date="2016-12" db="EMBL/GenBank/DDBJ databases">
        <title>Discovery of methanogenic haloarchaea.</title>
        <authorList>
            <person name="Sorokin D.Y."/>
            <person name="Makarova K.S."/>
            <person name="Abbas B."/>
            <person name="Ferrer M."/>
            <person name="Golyshin P.N."/>
        </authorList>
    </citation>
    <scope>NUCLEOTIDE SEQUENCE [LARGE SCALE GENOMIC DNA]</scope>
    <source>
        <strain evidence="1">HMET1</strain>
    </source>
</reference>
<dbReference type="InParanoid" id="A0A1Q6DVJ6"/>
<keyword evidence="2" id="KW-1185">Reference proteome</keyword>
<proteinExistence type="predicted"/>
<evidence type="ECO:0000313" key="2">
    <source>
        <dbReference type="Proteomes" id="UP000185744"/>
    </source>
</evidence>
<dbReference type="InterPro" id="IPR012356">
    <property type="entry name" value="Methan_mark_5"/>
</dbReference>
<organism evidence="1 2">
    <name type="scientific">Methanohalarchaeum thermophilum</name>
    <dbReference type="NCBI Taxonomy" id="1903181"/>
    <lineage>
        <taxon>Archaea</taxon>
        <taxon>Methanobacteriati</taxon>
        <taxon>Methanobacteriota</taxon>
        <taxon>Methanonatronarchaeia</taxon>
        <taxon>Methanonatronarchaeales</taxon>
        <taxon>Methanonatronarchaeaceae</taxon>
        <taxon>Candidatus Methanohalarchaeum</taxon>
    </lineage>
</organism>
<sequence>MKIFISPPNSLILRDLVKEGGHEPLTMMREIKKKVTKSGLDSPPLNVTELDPEKGLKYASNEVPSGVRGRMAVIGPMIQKADAAIIVKNAKYSFGCVGCARTNELIEYLLNQRDIPLITVEYPESEEEGRKMIKKIRNFLDDLDD</sequence>
<accession>A0A1Q6DVJ6</accession>
<dbReference type="AlphaFoldDB" id="A0A1Q6DVJ6"/>
<protein>
    <recommendedName>
        <fullName evidence="3">Methanogenesis marker protein 5</fullName>
    </recommendedName>
</protein>
<dbReference type="FunCoup" id="A0A1Q6DVJ6">
    <property type="interactions" value="8"/>
</dbReference>
<gene>
    <name evidence="1" type="ORF">BTN85_0875</name>
</gene>
<evidence type="ECO:0008006" key="3">
    <source>
        <dbReference type="Google" id="ProtNLM"/>
    </source>
</evidence>
<dbReference type="EMBL" id="MSDW01000001">
    <property type="protein sequence ID" value="OKY78384.1"/>
    <property type="molecule type" value="Genomic_DNA"/>
</dbReference>
<dbReference type="NCBIfam" id="TIGR03271">
    <property type="entry name" value="methan_mark_5"/>
    <property type="match status" value="1"/>
</dbReference>
<dbReference type="Proteomes" id="UP000185744">
    <property type="component" value="Unassembled WGS sequence"/>
</dbReference>
<dbReference type="PIRSF" id="PIRSF018781">
    <property type="entry name" value="UCP018781"/>
    <property type="match status" value="1"/>
</dbReference>